<name>A0A3N4H6N7_ASCIM</name>
<feature type="region of interest" description="Disordered" evidence="1">
    <location>
        <begin position="1"/>
        <end position="181"/>
    </location>
</feature>
<protein>
    <submittedName>
        <fullName evidence="2">Uncharacterized protein</fullName>
    </submittedName>
</protein>
<evidence type="ECO:0000256" key="1">
    <source>
        <dbReference type="SAM" id="MobiDB-lite"/>
    </source>
</evidence>
<feature type="compositionally biased region" description="Low complexity" evidence="1">
    <location>
        <begin position="50"/>
        <end position="64"/>
    </location>
</feature>
<gene>
    <name evidence="2" type="ORF">BJ508DRAFT_316369</name>
</gene>
<feature type="compositionally biased region" description="Polar residues" evidence="1">
    <location>
        <begin position="145"/>
        <end position="160"/>
    </location>
</feature>
<dbReference type="Proteomes" id="UP000275078">
    <property type="component" value="Unassembled WGS sequence"/>
</dbReference>
<feature type="compositionally biased region" description="Basic and acidic residues" evidence="1">
    <location>
        <begin position="93"/>
        <end position="103"/>
    </location>
</feature>
<dbReference type="AlphaFoldDB" id="A0A3N4H6N7"/>
<evidence type="ECO:0000313" key="2">
    <source>
        <dbReference type="EMBL" id="RPA70612.1"/>
    </source>
</evidence>
<proteinExistence type="predicted"/>
<dbReference type="EMBL" id="ML120200">
    <property type="protein sequence ID" value="RPA70612.1"/>
    <property type="molecule type" value="Genomic_DNA"/>
</dbReference>
<evidence type="ECO:0000313" key="3">
    <source>
        <dbReference type="Proteomes" id="UP000275078"/>
    </source>
</evidence>
<organism evidence="2 3">
    <name type="scientific">Ascobolus immersus RN42</name>
    <dbReference type="NCBI Taxonomy" id="1160509"/>
    <lineage>
        <taxon>Eukaryota</taxon>
        <taxon>Fungi</taxon>
        <taxon>Dikarya</taxon>
        <taxon>Ascomycota</taxon>
        <taxon>Pezizomycotina</taxon>
        <taxon>Pezizomycetes</taxon>
        <taxon>Pezizales</taxon>
        <taxon>Ascobolaceae</taxon>
        <taxon>Ascobolus</taxon>
    </lineage>
</organism>
<feature type="compositionally biased region" description="Polar residues" evidence="1">
    <location>
        <begin position="65"/>
        <end position="81"/>
    </location>
</feature>
<sequence length="181" mass="18749">MSPIDKVASSAGSSKSRAVMAGPTRERNQAPATTPSRAPALVSPKVASAGSSKSMPSTPGSSKSRPSTPGFSKQRIQTPTRTPKRPAPVEESASERKPKRQVDGKGGPALQVITPSSRSRSGAGSGRVDDMFKKLEKGLVGQPGPSMSRNQFPAMSTPKSNKGKEKAPPSKSDKGKGKALD</sequence>
<keyword evidence="3" id="KW-1185">Reference proteome</keyword>
<accession>A0A3N4H6N7</accession>
<reference evidence="2 3" key="1">
    <citation type="journal article" date="2018" name="Nat. Ecol. Evol.">
        <title>Pezizomycetes genomes reveal the molecular basis of ectomycorrhizal truffle lifestyle.</title>
        <authorList>
            <person name="Murat C."/>
            <person name="Payen T."/>
            <person name="Noel B."/>
            <person name="Kuo A."/>
            <person name="Morin E."/>
            <person name="Chen J."/>
            <person name="Kohler A."/>
            <person name="Krizsan K."/>
            <person name="Balestrini R."/>
            <person name="Da Silva C."/>
            <person name="Montanini B."/>
            <person name="Hainaut M."/>
            <person name="Levati E."/>
            <person name="Barry K.W."/>
            <person name="Belfiori B."/>
            <person name="Cichocki N."/>
            <person name="Clum A."/>
            <person name="Dockter R.B."/>
            <person name="Fauchery L."/>
            <person name="Guy J."/>
            <person name="Iotti M."/>
            <person name="Le Tacon F."/>
            <person name="Lindquist E.A."/>
            <person name="Lipzen A."/>
            <person name="Malagnac F."/>
            <person name="Mello A."/>
            <person name="Molinier V."/>
            <person name="Miyauchi S."/>
            <person name="Poulain J."/>
            <person name="Riccioni C."/>
            <person name="Rubini A."/>
            <person name="Sitrit Y."/>
            <person name="Splivallo R."/>
            <person name="Traeger S."/>
            <person name="Wang M."/>
            <person name="Zifcakova L."/>
            <person name="Wipf D."/>
            <person name="Zambonelli A."/>
            <person name="Paolocci F."/>
            <person name="Nowrousian M."/>
            <person name="Ottonello S."/>
            <person name="Baldrian P."/>
            <person name="Spatafora J.W."/>
            <person name="Henrissat B."/>
            <person name="Nagy L.G."/>
            <person name="Aury J.M."/>
            <person name="Wincker P."/>
            <person name="Grigoriev I.V."/>
            <person name="Bonfante P."/>
            <person name="Martin F.M."/>
        </authorList>
    </citation>
    <scope>NUCLEOTIDE SEQUENCE [LARGE SCALE GENOMIC DNA]</scope>
    <source>
        <strain evidence="2 3">RN42</strain>
    </source>
</reference>
<feature type="compositionally biased region" description="Basic and acidic residues" evidence="1">
    <location>
        <begin position="162"/>
        <end position="181"/>
    </location>
</feature>
<feature type="compositionally biased region" description="Basic and acidic residues" evidence="1">
    <location>
        <begin position="127"/>
        <end position="137"/>
    </location>
</feature>